<dbReference type="EMBL" id="HBIH01024074">
    <property type="protein sequence ID" value="CAE0328981.1"/>
    <property type="molecule type" value="Transcribed_RNA"/>
</dbReference>
<protein>
    <submittedName>
        <fullName evidence="1">Uncharacterized protein</fullName>
    </submittedName>
</protein>
<accession>A0A7S3IP49</accession>
<gene>
    <name evidence="1" type="ORF">SINC0208_LOCUS9609</name>
</gene>
<organism evidence="1">
    <name type="scientific">Strombidium inclinatum</name>
    <dbReference type="NCBI Taxonomy" id="197538"/>
    <lineage>
        <taxon>Eukaryota</taxon>
        <taxon>Sar</taxon>
        <taxon>Alveolata</taxon>
        <taxon>Ciliophora</taxon>
        <taxon>Intramacronucleata</taxon>
        <taxon>Spirotrichea</taxon>
        <taxon>Oligotrichia</taxon>
        <taxon>Strombidiidae</taxon>
        <taxon>Strombidium</taxon>
    </lineage>
</organism>
<name>A0A7S3IP49_9SPIT</name>
<reference evidence="1" key="1">
    <citation type="submission" date="2021-01" db="EMBL/GenBank/DDBJ databases">
        <authorList>
            <person name="Corre E."/>
            <person name="Pelletier E."/>
            <person name="Niang G."/>
            <person name="Scheremetjew M."/>
            <person name="Finn R."/>
            <person name="Kale V."/>
            <person name="Holt S."/>
            <person name="Cochrane G."/>
            <person name="Meng A."/>
            <person name="Brown T."/>
            <person name="Cohen L."/>
        </authorList>
    </citation>
    <scope>NUCLEOTIDE SEQUENCE</scope>
    <source>
        <strain evidence="1">S3</strain>
    </source>
</reference>
<evidence type="ECO:0000313" key="1">
    <source>
        <dbReference type="EMBL" id="CAE0328981.1"/>
    </source>
</evidence>
<sequence length="263" mass="30917">MDFIAHRSLKSIENIDQKIIIFNILLSEHVLGGHLDLQGTSLSEIYKDASPTIDETPDIFNLEKLLEDFQSVSLAELQVMNKTPIVHVIAKAMHLGDDEVKKKVISIFKDILLIGKNFHYEVSNRHLRCLMVEMLDFYGRVQRDAVTDFYSFKLLDSLNKIIEFKVTQKTIDFKTFITIMQKDLDTSTIYEPLKLWRKCYATYILEHLESKSEKELTFRELDVIQRLIERDQGRYIQDTSMAYKLTVEKSMDRMLWRDRALLK</sequence>
<dbReference type="AlphaFoldDB" id="A0A7S3IP49"/>
<proteinExistence type="predicted"/>